<gene>
    <name evidence="3" type="ORF">HF989_05610</name>
    <name evidence="2" type="ORF">JOF50_002033</name>
</gene>
<evidence type="ECO:0000313" key="4">
    <source>
        <dbReference type="Proteomes" id="UP000554284"/>
    </source>
</evidence>
<feature type="domain" description="YgjP-like metallopeptidase" evidence="1">
    <location>
        <begin position="96"/>
        <end position="165"/>
    </location>
</feature>
<evidence type="ECO:0000259" key="1">
    <source>
        <dbReference type="Pfam" id="PF01863"/>
    </source>
</evidence>
<reference evidence="3 4" key="1">
    <citation type="submission" date="2020-04" db="EMBL/GenBank/DDBJ databases">
        <title>MicrobeNet Type strains.</title>
        <authorList>
            <person name="Nicholson A.C."/>
        </authorList>
    </citation>
    <scope>NUCLEOTIDE SEQUENCE [LARGE SCALE GENOMIC DNA]</scope>
    <source>
        <strain evidence="3 4">ATCC 700355</strain>
    </source>
</reference>
<dbReference type="Pfam" id="PF01863">
    <property type="entry name" value="YgjP-like"/>
    <property type="match status" value="1"/>
</dbReference>
<proteinExistence type="predicted"/>
<dbReference type="Proteomes" id="UP000554284">
    <property type="component" value="Unassembled WGS sequence"/>
</dbReference>
<dbReference type="InterPro" id="IPR002725">
    <property type="entry name" value="YgjP-like_metallopeptidase"/>
</dbReference>
<dbReference type="PANTHER" id="PTHR30399:SF1">
    <property type="entry name" value="UTP PYROPHOSPHATASE"/>
    <property type="match status" value="1"/>
</dbReference>
<dbReference type="CDD" id="cd07344">
    <property type="entry name" value="M48_yhfN_like"/>
    <property type="match status" value="1"/>
</dbReference>
<organism evidence="3 4">
    <name type="scientific">Corynebacterium mucifaciens</name>
    <dbReference type="NCBI Taxonomy" id="57171"/>
    <lineage>
        <taxon>Bacteria</taxon>
        <taxon>Bacillati</taxon>
        <taxon>Actinomycetota</taxon>
        <taxon>Actinomycetes</taxon>
        <taxon>Mycobacteriales</taxon>
        <taxon>Corynebacteriaceae</taxon>
        <taxon>Corynebacterium</taxon>
    </lineage>
</organism>
<dbReference type="EMBL" id="JAAXPF010000005">
    <property type="protein sequence ID" value="NKY68851.1"/>
    <property type="molecule type" value="Genomic_DNA"/>
</dbReference>
<evidence type="ECO:0000313" key="2">
    <source>
        <dbReference type="EMBL" id="MET3945234.1"/>
    </source>
</evidence>
<accession>A0A7X6REM0</accession>
<evidence type="ECO:0000313" key="3">
    <source>
        <dbReference type="EMBL" id="NKY68851.1"/>
    </source>
</evidence>
<evidence type="ECO:0000313" key="5">
    <source>
        <dbReference type="Proteomes" id="UP001549139"/>
    </source>
</evidence>
<dbReference type="AlphaFoldDB" id="A0A7X6REM0"/>
<dbReference type="EMBL" id="JBEPNZ010000001">
    <property type="protein sequence ID" value="MET3945234.1"/>
    <property type="molecule type" value="Genomic_DNA"/>
</dbReference>
<sequence>MAGRETGSEPTPYRVIRSARRTRSVQARLVGGVAEIRIPAHFTQAQEREVVEEMLAKLAKKTRARRRDDASLRSRAESLNASVLEGRASIGSIRWVSNQRSRWGSCTVSTGDIRISDRLRQVPDYVLNAVIVHELTHTFIPNHSAEFYAWADRAPQAERARGYLEAYQRFGEPEARSEDAGG</sequence>
<name>A0A7X6REM0_9CORY</name>
<reference evidence="2 5" key="2">
    <citation type="submission" date="2024-06" db="EMBL/GenBank/DDBJ databases">
        <title>Sequencing the genomes of 1000 actinobacteria strains.</title>
        <authorList>
            <person name="Klenk H.-P."/>
        </authorList>
    </citation>
    <scope>NUCLEOTIDE SEQUENCE [LARGE SCALE GENOMIC DNA]</scope>
    <source>
        <strain evidence="2 5">DSM 44265</strain>
    </source>
</reference>
<dbReference type="GO" id="GO:0016787">
    <property type="term" value="F:hydrolase activity"/>
    <property type="evidence" value="ECO:0007669"/>
    <property type="project" value="UniProtKB-KW"/>
</dbReference>
<dbReference type="InterPro" id="IPR053136">
    <property type="entry name" value="UTP_pyrophosphatase-like"/>
</dbReference>
<protein>
    <submittedName>
        <fullName evidence="3">M48 family metallopeptidase</fullName>
    </submittedName>
    <submittedName>
        <fullName evidence="2">Metal-dependent hydrolase</fullName>
    </submittedName>
</protein>
<dbReference type="Gene3D" id="3.30.2010.10">
    <property type="entry name" value="Metalloproteases ('zincins'), catalytic domain"/>
    <property type="match status" value="1"/>
</dbReference>
<keyword evidence="5" id="KW-1185">Reference proteome</keyword>
<dbReference type="RefSeq" id="WP_168684676.1">
    <property type="nucleotide sequence ID" value="NZ_JAAXPF010000005.1"/>
</dbReference>
<dbReference type="PANTHER" id="PTHR30399">
    <property type="entry name" value="UNCHARACTERIZED PROTEIN YGJP"/>
    <property type="match status" value="1"/>
</dbReference>
<dbReference type="Proteomes" id="UP001549139">
    <property type="component" value="Unassembled WGS sequence"/>
</dbReference>
<keyword evidence="2" id="KW-0378">Hydrolase</keyword>
<comment type="caution">
    <text evidence="3">The sequence shown here is derived from an EMBL/GenBank/DDBJ whole genome shotgun (WGS) entry which is preliminary data.</text>
</comment>